<dbReference type="STRING" id="1121353.H924_09205"/>
<evidence type="ECO:0000256" key="1">
    <source>
        <dbReference type="ARBA" id="ARBA00022679"/>
    </source>
</evidence>
<proteinExistence type="predicted"/>
<gene>
    <name evidence="4" type="ORF">H924_09205</name>
</gene>
<dbReference type="eggNOG" id="COG0204">
    <property type="taxonomic scope" value="Bacteria"/>
</dbReference>
<dbReference type="PANTHER" id="PTHR10434:SF11">
    <property type="entry name" value="1-ACYL-SN-GLYCEROL-3-PHOSPHATE ACYLTRANSFERASE"/>
    <property type="match status" value="1"/>
</dbReference>
<dbReference type="PANTHER" id="PTHR10434">
    <property type="entry name" value="1-ACYL-SN-GLYCEROL-3-PHOSPHATE ACYLTRANSFERASE"/>
    <property type="match status" value="1"/>
</dbReference>
<dbReference type="Pfam" id="PF01553">
    <property type="entry name" value="Acyltransferase"/>
    <property type="match status" value="1"/>
</dbReference>
<dbReference type="CDD" id="cd07989">
    <property type="entry name" value="LPLAT_AGPAT-like"/>
    <property type="match status" value="1"/>
</dbReference>
<organism evidence="4 5">
    <name type="scientific">Corynebacterium callunae DSM 20147</name>
    <dbReference type="NCBI Taxonomy" id="1121353"/>
    <lineage>
        <taxon>Bacteria</taxon>
        <taxon>Bacillati</taxon>
        <taxon>Actinomycetota</taxon>
        <taxon>Actinomycetes</taxon>
        <taxon>Mycobacteriales</taxon>
        <taxon>Corynebacteriaceae</taxon>
        <taxon>Corynebacterium</taxon>
    </lineage>
</organism>
<dbReference type="GO" id="GO:0006654">
    <property type="term" value="P:phosphatidic acid biosynthetic process"/>
    <property type="evidence" value="ECO:0007669"/>
    <property type="project" value="TreeGrafter"/>
</dbReference>
<dbReference type="PATRIC" id="fig|1121353.3.peg.1877"/>
<dbReference type="OrthoDB" id="9808424at2"/>
<keyword evidence="2 4" id="KW-0012">Acyltransferase</keyword>
<dbReference type="GO" id="GO:0005886">
    <property type="term" value="C:plasma membrane"/>
    <property type="evidence" value="ECO:0007669"/>
    <property type="project" value="TreeGrafter"/>
</dbReference>
<dbReference type="SMART" id="SM00563">
    <property type="entry name" value="PlsC"/>
    <property type="match status" value="1"/>
</dbReference>
<dbReference type="SUPFAM" id="SSF69593">
    <property type="entry name" value="Glycerol-3-phosphate (1)-acyltransferase"/>
    <property type="match status" value="1"/>
</dbReference>
<evidence type="ECO:0000313" key="5">
    <source>
        <dbReference type="Proteomes" id="UP000011760"/>
    </source>
</evidence>
<feature type="domain" description="Phospholipid/glycerol acyltransferase" evidence="3">
    <location>
        <begin position="38"/>
        <end position="157"/>
    </location>
</feature>
<keyword evidence="1 4" id="KW-0808">Transferase</keyword>
<accession>M1UM96</accession>
<dbReference type="Proteomes" id="UP000011760">
    <property type="component" value="Chromosome"/>
</dbReference>
<evidence type="ECO:0000259" key="3">
    <source>
        <dbReference type="SMART" id="SM00563"/>
    </source>
</evidence>
<dbReference type="KEGG" id="ccn:H924_09205"/>
<dbReference type="RefSeq" id="WP_015651710.1">
    <property type="nucleotide sequence ID" value="NC_020506.1"/>
</dbReference>
<keyword evidence="5" id="KW-1185">Reference proteome</keyword>
<name>M1UM96_9CORY</name>
<dbReference type="HOGENOM" id="CLU_027938_4_0_11"/>
<dbReference type="AlphaFoldDB" id="M1UM96"/>
<reference evidence="4 5" key="1">
    <citation type="submission" date="2013-02" db="EMBL/GenBank/DDBJ databases">
        <title>The complete genome sequence of Corynebacterium callunae DSM 20147.</title>
        <authorList>
            <person name="Ruckert C."/>
            <person name="Albersmeier A."/>
            <person name="Kalinowski J."/>
        </authorList>
    </citation>
    <scope>NUCLEOTIDE SEQUENCE [LARGE SCALE GENOMIC DNA]</scope>
    <source>
        <strain evidence="4 5">DSM 20147</strain>
    </source>
</reference>
<dbReference type="GO" id="GO:0003841">
    <property type="term" value="F:1-acylglycerol-3-phosphate O-acyltransferase activity"/>
    <property type="evidence" value="ECO:0007669"/>
    <property type="project" value="TreeGrafter"/>
</dbReference>
<evidence type="ECO:0000256" key="2">
    <source>
        <dbReference type="ARBA" id="ARBA00023315"/>
    </source>
</evidence>
<dbReference type="EMBL" id="CP004354">
    <property type="protein sequence ID" value="AGG67279.1"/>
    <property type="molecule type" value="Genomic_DNA"/>
</dbReference>
<evidence type="ECO:0000313" key="4">
    <source>
        <dbReference type="EMBL" id="AGG67279.1"/>
    </source>
</evidence>
<sequence>MNNNWYRVFKYVLVGPFLRVYNRPEIEGGENIPSEGAAILASNHQAVMDSFYFPLLCPRQITFPAKAEYFTGTGLKGRFQKWFFTAVGQEPLDRTADNAMDSLMNTAKKVLSRGDLFGIYPEGSRSPDGRIYKGKTGMAYVAMETGEEIIPIAMIGSRDANPIGTTIPRPAKVKVKVGTPIDPRAFVAEQGLELGSYEAARRLTDHVMFILADLTGQPYVDAYAADVKKSLAAGEGFPPGTEPA</sequence>
<dbReference type="InterPro" id="IPR002123">
    <property type="entry name" value="Plipid/glycerol_acylTrfase"/>
</dbReference>
<protein>
    <submittedName>
        <fullName evidence="4">1-acyl-sn-glycerol-3-phosphate acyltransferase</fullName>
    </submittedName>
</protein>